<dbReference type="InterPro" id="IPR046237">
    <property type="entry name" value="DUF6270"/>
</dbReference>
<dbReference type="Proteomes" id="UP000327030">
    <property type="component" value="Chromosome 1"/>
</dbReference>
<dbReference type="OrthoDB" id="2005670at2"/>
<proteinExistence type="predicted"/>
<sequence length="541" mass="63444">MTNKECVIKNKSIKDDILWFEIEGIPEGIVQFQLKYLDVDNNKSPRTWTQIVAFDQIEAIVNDKYLGIGLDMLCFTENVSGIELTVVIGNETYNVTDNSRDEVIDYLKFSLSRNTIYISLQAPMDNNVYSRISFSEGPETDKLVIAGLPKDENYVPTYFLMGKRYCTDSNVGPKNRKDIIRHGDEWIVLLNKNKYWDYSQDNYTLDCYVEYHHKNYNYSIVLPLMVEDFVEYKIHTSDCERKWYKTIQGTLACYVRTNSSTSIEHRQNDALKKIKVATWGSCYTRNMFQNFYNDNWRSIIDVCDSYFWFSAISATSDKCDQNISNAFKKQASERNLTNVNREMDKQTFEYLKESKAEYLLIDFYADAVAGVRRINDDCYIGQGVALSPDMQLSDLYEEIIQRNYEKLDYRNADYWQIWTQHCDVLNERLEKLGFSKNIILVEGAFITKFKDSNNNIADYKEIDSLKDKIDLSNLKAREGLWMKMNDYYKALNPNCKVLNMGTYNYLGDKENKLLGPNHYEHNYYKSEFAELCKLILMDRIS</sequence>
<gene>
    <name evidence="1" type="ORF">FXF36_02170</name>
</gene>
<organism evidence="1 2">
    <name type="scientific">Pseudobutyrivibrio xylanivorans</name>
    <dbReference type="NCBI Taxonomy" id="185007"/>
    <lineage>
        <taxon>Bacteria</taxon>
        <taxon>Bacillati</taxon>
        <taxon>Bacillota</taxon>
        <taxon>Clostridia</taxon>
        <taxon>Lachnospirales</taxon>
        <taxon>Lachnospiraceae</taxon>
        <taxon>Pseudobutyrivibrio</taxon>
    </lineage>
</organism>
<evidence type="ECO:0000313" key="2">
    <source>
        <dbReference type="Proteomes" id="UP000327030"/>
    </source>
</evidence>
<reference evidence="2" key="1">
    <citation type="submission" date="2019-08" db="EMBL/GenBank/DDBJ databases">
        <title>Complete Genome Sequence of the Polysaccharide-Degrading Rumen Bacterium Pseudobutyrivibrio xylanivorans MA3014.</title>
        <authorList>
            <person name="Palevich N."/>
            <person name="Maclean P.H."/>
            <person name="Kelly W.J."/>
            <person name="Leahy S.C."/>
            <person name="Rakonjac J."/>
            <person name="Attwood G.T."/>
        </authorList>
    </citation>
    <scope>NUCLEOTIDE SEQUENCE [LARGE SCALE GENOMIC DNA]</scope>
    <source>
        <strain evidence="2">MA3014</strain>
    </source>
</reference>
<dbReference type="EMBL" id="CP043028">
    <property type="protein sequence ID" value="QFJ53759.1"/>
    <property type="molecule type" value="Genomic_DNA"/>
</dbReference>
<name>A0A5P6VPZ8_PSEXY</name>
<dbReference type="KEGG" id="pxv:FXF36_02170"/>
<dbReference type="AlphaFoldDB" id="A0A5P6VPZ8"/>
<protein>
    <submittedName>
        <fullName evidence="1">Uncharacterized protein</fullName>
    </submittedName>
</protein>
<evidence type="ECO:0000313" key="1">
    <source>
        <dbReference type="EMBL" id="QFJ53759.1"/>
    </source>
</evidence>
<accession>A0A5P6VPZ8</accession>
<dbReference type="RefSeq" id="WP_151622256.1">
    <property type="nucleotide sequence ID" value="NZ_CP043028.1"/>
</dbReference>
<dbReference type="Pfam" id="PF19786">
    <property type="entry name" value="DUF6270"/>
    <property type="match status" value="1"/>
</dbReference>